<name>A0A1W1VQL7_9DEIO</name>
<feature type="domain" description="N-acetyltransferase" evidence="1">
    <location>
        <begin position="40"/>
        <end position="173"/>
    </location>
</feature>
<keyword evidence="3" id="KW-1185">Reference proteome</keyword>
<dbReference type="PANTHER" id="PTHR43441:SF6">
    <property type="entry name" value="N-ACETYLTRANSFERASE DOMAIN-CONTAINING PROTEIN"/>
    <property type="match status" value="1"/>
</dbReference>
<dbReference type="SUPFAM" id="SSF55729">
    <property type="entry name" value="Acyl-CoA N-acyltransferases (Nat)"/>
    <property type="match status" value="1"/>
</dbReference>
<dbReference type="AlphaFoldDB" id="A0A1W1VQL7"/>
<dbReference type="InterPro" id="IPR051908">
    <property type="entry name" value="Ribosomal_N-acetyltransferase"/>
</dbReference>
<dbReference type="RefSeq" id="WP_084050200.1">
    <property type="nucleotide sequence ID" value="NZ_FWWU01000009.1"/>
</dbReference>
<dbReference type="GO" id="GO:1990189">
    <property type="term" value="F:protein N-terminal-serine acetyltransferase activity"/>
    <property type="evidence" value="ECO:0007669"/>
    <property type="project" value="TreeGrafter"/>
</dbReference>
<dbReference type="OrthoDB" id="2636883at2"/>
<dbReference type="InterPro" id="IPR000182">
    <property type="entry name" value="GNAT_dom"/>
</dbReference>
<organism evidence="2 3">
    <name type="scientific">Deinococcus hopiensis KR-140</name>
    <dbReference type="NCBI Taxonomy" id="695939"/>
    <lineage>
        <taxon>Bacteria</taxon>
        <taxon>Thermotogati</taxon>
        <taxon>Deinococcota</taxon>
        <taxon>Deinococci</taxon>
        <taxon>Deinococcales</taxon>
        <taxon>Deinococcaceae</taxon>
        <taxon>Deinococcus</taxon>
    </lineage>
</organism>
<dbReference type="PROSITE" id="PS51186">
    <property type="entry name" value="GNAT"/>
    <property type="match status" value="1"/>
</dbReference>
<dbReference type="GO" id="GO:0008999">
    <property type="term" value="F:protein-N-terminal-alanine acetyltransferase activity"/>
    <property type="evidence" value="ECO:0007669"/>
    <property type="project" value="TreeGrafter"/>
</dbReference>
<dbReference type="EMBL" id="FWWU01000009">
    <property type="protein sequence ID" value="SMB95648.1"/>
    <property type="molecule type" value="Genomic_DNA"/>
</dbReference>
<dbReference type="GO" id="GO:0005737">
    <property type="term" value="C:cytoplasm"/>
    <property type="evidence" value="ECO:0007669"/>
    <property type="project" value="TreeGrafter"/>
</dbReference>
<accession>A0A1W1VQL7</accession>
<dbReference type="Gene3D" id="3.40.630.30">
    <property type="match status" value="1"/>
</dbReference>
<dbReference type="Proteomes" id="UP000192582">
    <property type="component" value="Unassembled WGS sequence"/>
</dbReference>
<sequence>MNTETPRLLLVPLTPEVIGARLRQERFTAAVPTSRGPLAVTYPPDWPGDILPLFSVWQRDFPQGEAQRHLTLVERATATAIGQMGTKGLPDKRGDVEIGYGLNPGARGQGYATEAVSALVADLLAYPAVRRVTAQTAVTNTASARVLQKLDFTQVGAAWDEEDGDLQVWARTR</sequence>
<dbReference type="STRING" id="695939.SAMN00790413_02927"/>
<protein>
    <submittedName>
        <fullName evidence="2">Protein N-acetyltransferase, RimJ/RimL family</fullName>
    </submittedName>
</protein>
<reference evidence="2 3" key="1">
    <citation type="submission" date="2017-04" db="EMBL/GenBank/DDBJ databases">
        <authorList>
            <person name="Afonso C.L."/>
            <person name="Miller P.J."/>
            <person name="Scott M.A."/>
            <person name="Spackman E."/>
            <person name="Goraichik I."/>
            <person name="Dimitrov K.M."/>
            <person name="Suarez D.L."/>
            <person name="Swayne D.E."/>
        </authorList>
    </citation>
    <scope>NUCLEOTIDE SEQUENCE [LARGE SCALE GENOMIC DNA]</scope>
    <source>
        <strain evidence="2 3">KR-140</strain>
    </source>
</reference>
<keyword evidence="2" id="KW-0808">Transferase</keyword>
<gene>
    <name evidence="2" type="ORF">SAMN00790413_02927</name>
</gene>
<evidence type="ECO:0000313" key="3">
    <source>
        <dbReference type="Proteomes" id="UP000192582"/>
    </source>
</evidence>
<evidence type="ECO:0000259" key="1">
    <source>
        <dbReference type="PROSITE" id="PS51186"/>
    </source>
</evidence>
<proteinExistence type="predicted"/>
<dbReference type="Pfam" id="PF13302">
    <property type="entry name" value="Acetyltransf_3"/>
    <property type="match status" value="1"/>
</dbReference>
<dbReference type="PANTHER" id="PTHR43441">
    <property type="entry name" value="RIBOSOMAL-PROTEIN-SERINE ACETYLTRANSFERASE"/>
    <property type="match status" value="1"/>
</dbReference>
<evidence type="ECO:0000313" key="2">
    <source>
        <dbReference type="EMBL" id="SMB95648.1"/>
    </source>
</evidence>
<dbReference type="InterPro" id="IPR016181">
    <property type="entry name" value="Acyl_CoA_acyltransferase"/>
</dbReference>